<dbReference type="SUPFAM" id="SSF46689">
    <property type="entry name" value="Homeodomain-like"/>
    <property type="match status" value="1"/>
</dbReference>
<keyword evidence="5" id="KW-0812">Transmembrane</keyword>
<feature type="transmembrane region" description="Helical" evidence="5">
    <location>
        <begin position="98"/>
        <end position="117"/>
    </location>
</feature>
<name>A0ABP8KKR3_9BACT</name>
<comment type="caution">
    <text evidence="7">The sequence shown here is derived from an EMBL/GenBank/DDBJ whole genome shotgun (WGS) entry which is preliminary data.</text>
</comment>
<dbReference type="Pfam" id="PF12833">
    <property type="entry name" value="HTH_18"/>
    <property type="match status" value="1"/>
</dbReference>
<evidence type="ECO:0000259" key="6">
    <source>
        <dbReference type="PROSITE" id="PS01124"/>
    </source>
</evidence>
<feature type="region of interest" description="Disordered" evidence="4">
    <location>
        <begin position="248"/>
        <end position="267"/>
    </location>
</feature>
<gene>
    <name evidence="7" type="ORF">GCM10023187_31430</name>
</gene>
<evidence type="ECO:0000256" key="4">
    <source>
        <dbReference type="SAM" id="MobiDB-lite"/>
    </source>
</evidence>
<dbReference type="Gene3D" id="1.10.10.60">
    <property type="entry name" value="Homeodomain-like"/>
    <property type="match status" value="2"/>
</dbReference>
<evidence type="ECO:0000256" key="1">
    <source>
        <dbReference type="ARBA" id="ARBA00023015"/>
    </source>
</evidence>
<feature type="transmembrane region" description="Helical" evidence="5">
    <location>
        <begin position="39"/>
        <end position="59"/>
    </location>
</feature>
<dbReference type="PANTHER" id="PTHR43280">
    <property type="entry name" value="ARAC-FAMILY TRANSCRIPTIONAL REGULATOR"/>
    <property type="match status" value="1"/>
</dbReference>
<dbReference type="SMART" id="SM00342">
    <property type="entry name" value="HTH_ARAC"/>
    <property type="match status" value="1"/>
</dbReference>
<keyword evidence="5" id="KW-0472">Membrane</keyword>
<sequence length="379" mass="43336">MAAFFEQLSLIIANAGIVLGVFVTLLLTSKSVRESRANLFLSILLLAMSFSILHIQYAGRVIDHFAFNVFSLGDPTFLLIGPLLWLYMQELTGHRTRWSFRLVLHFVPFLAVIFLSTTLNRFFSGSEALAFLGGHRGWLAISFWVFIVIQFSGYLYVMNKRWRAYQLLVEQEVSNTEHVSLAWVQFFMGVFLGILLFFLLVLLNQIHHGNSVWVWRTMAVIFSLSVFALGYKGILQKEIFHVDRTQPEVVPPAAPSPAPEPESPKSDPQLVDRLLRFMEDEKPYLDPELTLSSLAKRLNLSRSVLSQLINEGVGDNFYNFVNRYRVEQVKAFMNDPTMKHYNLLGLALEAGFKSKSTFNLIFKRFTGLTPSEYQQTLSI</sequence>
<evidence type="ECO:0000256" key="2">
    <source>
        <dbReference type="ARBA" id="ARBA00023125"/>
    </source>
</evidence>
<reference evidence="8" key="1">
    <citation type="journal article" date="2019" name="Int. J. Syst. Evol. Microbiol.">
        <title>The Global Catalogue of Microorganisms (GCM) 10K type strain sequencing project: providing services to taxonomists for standard genome sequencing and annotation.</title>
        <authorList>
            <consortium name="The Broad Institute Genomics Platform"/>
            <consortium name="The Broad Institute Genome Sequencing Center for Infectious Disease"/>
            <person name="Wu L."/>
            <person name="Ma J."/>
        </authorList>
    </citation>
    <scope>NUCLEOTIDE SEQUENCE [LARGE SCALE GENOMIC DNA]</scope>
    <source>
        <strain evidence="8">JCM 17925</strain>
    </source>
</reference>
<feature type="compositionally biased region" description="Pro residues" evidence="4">
    <location>
        <begin position="249"/>
        <end position="261"/>
    </location>
</feature>
<dbReference type="PROSITE" id="PS00041">
    <property type="entry name" value="HTH_ARAC_FAMILY_1"/>
    <property type="match status" value="1"/>
</dbReference>
<feature type="transmembrane region" description="Helical" evidence="5">
    <location>
        <begin position="137"/>
        <end position="157"/>
    </location>
</feature>
<keyword evidence="2" id="KW-0238">DNA-binding</keyword>
<protein>
    <recommendedName>
        <fullName evidence="6">HTH araC/xylS-type domain-containing protein</fullName>
    </recommendedName>
</protein>
<feature type="domain" description="HTH araC/xylS-type" evidence="6">
    <location>
        <begin position="272"/>
        <end position="376"/>
    </location>
</feature>
<feature type="transmembrane region" description="Helical" evidence="5">
    <location>
        <begin position="213"/>
        <end position="231"/>
    </location>
</feature>
<evidence type="ECO:0000313" key="8">
    <source>
        <dbReference type="Proteomes" id="UP001500936"/>
    </source>
</evidence>
<dbReference type="EMBL" id="BAABHB010000006">
    <property type="protein sequence ID" value="GAA4408912.1"/>
    <property type="molecule type" value="Genomic_DNA"/>
</dbReference>
<evidence type="ECO:0000256" key="3">
    <source>
        <dbReference type="ARBA" id="ARBA00023163"/>
    </source>
</evidence>
<dbReference type="PROSITE" id="PS01124">
    <property type="entry name" value="HTH_ARAC_FAMILY_2"/>
    <property type="match status" value="1"/>
</dbReference>
<accession>A0ABP8KKR3</accession>
<dbReference type="InterPro" id="IPR018062">
    <property type="entry name" value="HTH_AraC-typ_CS"/>
</dbReference>
<dbReference type="Proteomes" id="UP001500936">
    <property type="component" value="Unassembled WGS sequence"/>
</dbReference>
<feature type="transmembrane region" description="Helical" evidence="5">
    <location>
        <begin position="178"/>
        <end position="201"/>
    </location>
</feature>
<dbReference type="InterPro" id="IPR018060">
    <property type="entry name" value="HTH_AraC"/>
</dbReference>
<keyword evidence="5" id="KW-1133">Transmembrane helix</keyword>
<dbReference type="PANTHER" id="PTHR43280:SF29">
    <property type="entry name" value="ARAC-FAMILY TRANSCRIPTIONAL REGULATOR"/>
    <property type="match status" value="1"/>
</dbReference>
<feature type="transmembrane region" description="Helical" evidence="5">
    <location>
        <begin position="65"/>
        <end position="86"/>
    </location>
</feature>
<evidence type="ECO:0000256" key="5">
    <source>
        <dbReference type="SAM" id="Phobius"/>
    </source>
</evidence>
<organism evidence="7 8">
    <name type="scientific">Nibrella viscosa</name>
    <dbReference type="NCBI Taxonomy" id="1084524"/>
    <lineage>
        <taxon>Bacteria</taxon>
        <taxon>Pseudomonadati</taxon>
        <taxon>Bacteroidota</taxon>
        <taxon>Cytophagia</taxon>
        <taxon>Cytophagales</taxon>
        <taxon>Spirosomataceae</taxon>
        <taxon>Nibrella</taxon>
    </lineage>
</organism>
<keyword evidence="3" id="KW-0804">Transcription</keyword>
<dbReference type="InterPro" id="IPR009057">
    <property type="entry name" value="Homeodomain-like_sf"/>
</dbReference>
<feature type="transmembrane region" description="Helical" evidence="5">
    <location>
        <begin position="6"/>
        <end position="27"/>
    </location>
</feature>
<dbReference type="RefSeq" id="WP_345268761.1">
    <property type="nucleotide sequence ID" value="NZ_BAABHB010000006.1"/>
</dbReference>
<keyword evidence="1" id="KW-0805">Transcription regulation</keyword>
<keyword evidence="8" id="KW-1185">Reference proteome</keyword>
<evidence type="ECO:0000313" key="7">
    <source>
        <dbReference type="EMBL" id="GAA4408912.1"/>
    </source>
</evidence>
<proteinExistence type="predicted"/>